<accession>A0A4R6IZU5</accession>
<dbReference type="PANTHER" id="PTHR10434">
    <property type="entry name" value="1-ACYL-SN-GLYCEROL-3-PHOSPHATE ACYLTRANSFERASE"/>
    <property type="match status" value="1"/>
</dbReference>
<dbReference type="Pfam" id="PF01553">
    <property type="entry name" value="Acyltransferase"/>
    <property type="match status" value="1"/>
</dbReference>
<dbReference type="Proteomes" id="UP000295741">
    <property type="component" value="Unassembled WGS sequence"/>
</dbReference>
<dbReference type="AlphaFoldDB" id="A0A4R6IZU5"/>
<gene>
    <name evidence="6" type="ORF">BC659_0036</name>
</gene>
<evidence type="ECO:0000259" key="5">
    <source>
        <dbReference type="SMART" id="SM00563"/>
    </source>
</evidence>
<keyword evidence="3 6" id="KW-0012">Acyltransferase</keyword>
<feature type="transmembrane region" description="Helical" evidence="4">
    <location>
        <begin position="20"/>
        <end position="40"/>
    </location>
</feature>
<dbReference type="SMART" id="SM00563">
    <property type="entry name" value="PlsC"/>
    <property type="match status" value="1"/>
</dbReference>
<evidence type="ECO:0000256" key="1">
    <source>
        <dbReference type="ARBA" id="ARBA00005189"/>
    </source>
</evidence>
<dbReference type="PANTHER" id="PTHR10434:SF11">
    <property type="entry name" value="1-ACYL-SN-GLYCEROL-3-PHOSPHATE ACYLTRANSFERASE"/>
    <property type="match status" value="1"/>
</dbReference>
<feature type="domain" description="Phospholipid/glycerol acyltransferase" evidence="5">
    <location>
        <begin position="87"/>
        <end position="201"/>
    </location>
</feature>
<evidence type="ECO:0000256" key="3">
    <source>
        <dbReference type="ARBA" id="ARBA00023315"/>
    </source>
</evidence>
<keyword evidence="7" id="KW-1185">Reference proteome</keyword>
<dbReference type="EMBL" id="SNWP01000010">
    <property type="protein sequence ID" value="TDO27981.1"/>
    <property type="molecule type" value="Genomic_DNA"/>
</dbReference>
<dbReference type="OrthoDB" id="9803035at2"/>
<comment type="pathway">
    <text evidence="1">Lipid metabolism.</text>
</comment>
<dbReference type="SUPFAM" id="SSF69593">
    <property type="entry name" value="Glycerol-3-phosphate (1)-acyltransferase"/>
    <property type="match status" value="1"/>
</dbReference>
<protein>
    <submittedName>
        <fullName evidence="6">1-acyl-sn-glycerol-3-phosphate acyltransferase</fullName>
    </submittedName>
</protein>
<proteinExistence type="predicted"/>
<evidence type="ECO:0000313" key="7">
    <source>
        <dbReference type="Proteomes" id="UP000295741"/>
    </source>
</evidence>
<keyword evidence="4" id="KW-0472">Membrane</keyword>
<dbReference type="InterPro" id="IPR002123">
    <property type="entry name" value="Plipid/glycerol_acylTrfase"/>
</dbReference>
<keyword evidence="4" id="KW-1133">Transmembrane helix</keyword>
<reference evidence="6 7" key="1">
    <citation type="submission" date="2019-03" db="EMBL/GenBank/DDBJ databases">
        <title>Genomic Encyclopedia of Archaeal and Bacterial Type Strains, Phase II (KMG-II): from individual species to whole genera.</title>
        <authorList>
            <person name="Goeker M."/>
        </authorList>
    </citation>
    <scope>NUCLEOTIDE SEQUENCE [LARGE SCALE GENOMIC DNA]</scope>
    <source>
        <strain evidence="6 7">DSM 28323</strain>
    </source>
</reference>
<keyword evidence="2 6" id="KW-0808">Transferase</keyword>
<sequence>MSLKQPAKTALWKLIIGRIFAVWALVLFIATMIPSIVFYLPCFLLNDPAKAYWHRHVSRVWMWIYLHLIGCPLSIKGKENFVQHTNYVVICNHNSLMDVPVSTPFMPRANKTIAKKSFAKIPVFGWIYTFGSVLVDRKSDESRRRSYDEMKKMLAIGLDMVIYPEGTRNRTNDPLKSFYDGAFKLATDTGKPILPVVLFHTKKVLPANIFFYLMPHSLEMHFLPAVASEGKTATALKEELFELMWKYYEDHS</sequence>
<evidence type="ECO:0000313" key="6">
    <source>
        <dbReference type="EMBL" id="TDO27981.1"/>
    </source>
</evidence>
<evidence type="ECO:0000256" key="2">
    <source>
        <dbReference type="ARBA" id="ARBA00022679"/>
    </source>
</evidence>
<dbReference type="RefSeq" id="WP_133472550.1">
    <property type="nucleotide sequence ID" value="NZ_SNWP01000010.1"/>
</dbReference>
<evidence type="ECO:0000256" key="4">
    <source>
        <dbReference type="SAM" id="Phobius"/>
    </source>
</evidence>
<comment type="caution">
    <text evidence="6">The sequence shown here is derived from an EMBL/GenBank/DDBJ whole genome shotgun (WGS) entry which is preliminary data.</text>
</comment>
<dbReference type="GO" id="GO:0003841">
    <property type="term" value="F:1-acylglycerol-3-phosphate O-acyltransferase activity"/>
    <property type="evidence" value="ECO:0007669"/>
    <property type="project" value="TreeGrafter"/>
</dbReference>
<name>A0A4R6IZU5_9BACT</name>
<organism evidence="6 7">
    <name type="scientific">Sediminibacterium goheungense</name>
    <dbReference type="NCBI Taxonomy" id="1086393"/>
    <lineage>
        <taxon>Bacteria</taxon>
        <taxon>Pseudomonadati</taxon>
        <taxon>Bacteroidota</taxon>
        <taxon>Chitinophagia</taxon>
        <taxon>Chitinophagales</taxon>
        <taxon>Chitinophagaceae</taxon>
        <taxon>Sediminibacterium</taxon>
    </lineage>
</organism>
<dbReference type="CDD" id="cd07989">
    <property type="entry name" value="LPLAT_AGPAT-like"/>
    <property type="match status" value="1"/>
</dbReference>
<keyword evidence="4" id="KW-0812">Transmembrane</keyword>
<dbReference type="GO" id="GO:0006654">
    <property type="term" value="P:phosphatidic acid biosynthetic process"/>
    <property type="evidence" value="ECO:0007669"/>
    <property type="project" value="TreeGrafter"/>
</dbReference>